<dbReference type="InterPro" id="IPR010129">
    <property type="entry name" value="T1SS_HlyD"/>
</dbReference>
<organism evidence="13 14">
    <name type="scientific">Solidesulfovibrio carbinolicus</name>
    <dbReference type="NCBI Taxonomy" id="296842"/>
    <lineage>
        <taxon>Bacteria</taxon>
        <taxon>Pseudomonadati</taxon>
        <taxon>Thermodesulfobacteriota</taxon>
        <taxon>Desulfovibrionia</taxon>
        <taxon>Desulfovibrionales</taxon>
        <taxon>Desulfovibrionaceae</taxon>
        <taxon>Solidesulfovibrio</taxon>
    </lineage>
</organism>
<dbReference type="Gene3D" id="2.40.30.170">
    <property type="match status" value="1"/>
</dbReference>
<dbReference type="Proteomes" id="UP000293296">
    <property type="component" value="Chromosome"/>
</dbReference>
<gene>
    <name evidence="13" type="ORF">C3Y92_14320</name>
</gene>
<keyword evidence="9" id="KW-0175">Coiled coil</keyword>
<evidence type="ECO:0000256" key="4">
    <source>
        <dbReference type="ARBA" id="ARBA00022475"/>
    </source>
</evidence>
<evidence type="ECO:0000256" key="2">
    <source>
        <dbReference type="ARBA" id="ARBA00009477"/>
    </source>
</evidence>
<dbReference type="InterPro" id="IPR050739">
    <property type="entry name" value="MFP"/>
</dbReference>
<dbReference type="RefSeq" id="WP_129353728.1">
    <property type="nucleotide sequence ID" value="NZ_CP026538.1"/>
</dbReference>
<dbReference type="AlphaFoldDB" id="A0A4P6HM91"/>
<evidence type="ECO:0000259" key="12">
    <source>
        <dbReference type="Pfam" id="PF26002"/>
    </source>
</evidence>
<accession>A0A4P6HM91</accession>
<dbReference type="KEGG" id="dcb:C3Y92_14320"/>
<dbReference type="PRINTS" id="PR01490">
    <property type="entry name" value="RTXTOXIND"/>
</dbReference>
<proteinExistence type="inferred from homology"/>
<dbReference type="SUPFAM" id="SSF56954">
    <property type="entry name" value="Outer membrane efflux proteins (OEP)"/>
    <property type="match status" value="1"/>
</dbReference>
<dbReference type="NCBIfam" id="TIGR01843">
    <property type="entry name" value="type_I_hlyD"/>
    <property type="match status" value="1"/>
</dbReference>
<dbReference type="EMBL" id="CP026538">
    <property type="protein sequence ID" value="QAZ68333.1"/>
    <property type="molecule type" value="Genomic_DNA"/>
</dbReference>
<protein>
    <submittedName>
        <fullName evidence="13">HlyD family type I secretion periplasmic adaptor subunit</fullName>
    </submittedName>
</protein>
<dbReference type="PANTHER" id="PTHR30386">
    <property type="entry name" value="MEMBRANE FUSION SUBUNIT OF EMRAB-TOLC MULTIDRUG EFFLUX PUMP"/>
    <property type="match status" value="1"/>
</dbReference>
<keyword evidence="3" id="KW-0813">Transport</keyword>
<evidence type="ECO:0000256" key="9">
    <source>
        <dbReference type="SAM" id="Coils"/>
    </source>
</evidence>
<reference evidence="13 14" key="1">
    <citation type="submission" date="2018-02" db="EMBL/GenBank/DDBJ databases">
        <title>Genome sequence of Desulfovibrio carbinolicus DSM 3852.</title>
        <authorList>
            <person name="Wilbanks E."/>
            <person name="Skennerton C.T."/>
            <person name="Orphan V.J."/>
        </authorList>
    </citation>
    <scope>NUCLEOTIDE SEQUENCE [LARGE SCALE GENOMIC DNA]</scope>
    <source>
        <strain evidence="13 14">DSM 3852</strain>
    </source>
</reference>
<feature type="domain" description="AprE-like long alpha-helical hairpin" evidence="11">
    <location>
        <begin position="118"/>
        <end position="291"/>
    </location>
</feature>
<feature type="coiled-coil region" evidence="9">
    <location>
        <begin position="237"/>
        <end position="293"/>
    </location>
</feature>
<comment type="similarity">
    <text evidence="2">Belongs to the membrane fusion protein (MFP) (TC 8.A.1) family.</text>
</comment>
<evidence type="ECO:0000256" key="10">
    <source>
        <dbReference type="SAM" id="Phobius"/>
    </source>
</evidence>
<evidence type="ECO:0000256" key="1">
    <source>
        <dbReference type="ARBA" id="ARBA00004377"/>
    </source>
</evidence>
<keyword evidence="8 10" id="KW-0472">Membrane</keyword>
<evidence type="ECO:0000256" key="8">
    <source>
        <dbReference type="ARBA" id="ARBA00023136"/>
    </source>
</evidence>
<keyword evidence="5" id="KW-0997">Cell inner membrane</keyword>
<dbReference type="OrthoDB" id="9810980at2"/>
<evidence type="ECO:0000313" key="14">
    <source>
        <dbReference type="Proteomes" id="UP000293296"/>
    </source>
</evidence>
<evidence type="ECO:0000256" key="5">
    <source>
        <dbReference type="ARBA" id="ARBA00022519"/>
    </source>
</evidence>
<evidence type="ECO:0000256" key="3">
    <source>
        <dbReference type="ARBA" id="ARBA00022448"/>
    </source>
</evidence>
<dbReference type="InterPro" id="IPR058781">
    <property type="entry name" value="HH_AprE-like"/>
</dbReference>
<dbReference type="PANTHER" id="PTHR30386:SF26">
    <property type="entry name" value="TRANSPORT PROTEIN COMB"/>
    <property type="match status" value="1"/>
</dbReference>
<keyword evidence="7 10" id="KW-1133">Transmembrane helix</keyword>
<evidence type="ECO:0000256" key="6">
    <source>
        <dbReference type="ARBA" id="ARBA00022692"/>
    </source>
</evidence>
<keyword evidence="4" id="KW-1003">Cell membrane</keyword>
<dbReference type="Pfam" id="PF26002">
    <property type="entry name" value="Beta-barrel_AprE"/>
    <property type="match status" value="1"/>
</dbReference>
<keyword evidence="6 10" id="KW-0812">Transmembrane</keyword>
<sequence length="451" mass="50256">MLQKFRPKKDSVPVHREVIEFHPDAEELELTPLPRATRLVLHSILGLLAFLLLWACFAETDKVIATSGKIVSSEKNIIIAPLQDSIIRSIDVRLGSVVKKGDVLVRLDPTFSNADASRIQVDETYQKLLIARLESELSGLPLSPPAGATPQEVESQVKLLAGRLEEFTAKLRSFNTKIAEMQQSIVAGQRQYTQMDKQVQVAQELVGMRKKVYEQGSDSRLSMLEAENHLAQTNVSMEQLKGSLEAKRHNLAQALAEKEGFIENWRNVVANQLSEARKTLQTLQEDASKAKRLHELSVIAAPSDAVVLDIANFNPGTVIKSGETMMALVPLDSPLEAAVFIGTDDIGYIRPNDIATLKLDTYPFQKFGYLDGELRTLAEDAQYLDTPSGRRLVYEGRIRITGMEHMRSLPKDFRLVPGMTLSADIKVGSRTVITYITWPLIRVFGESIREP</sequence>
<feature type="transmembrane region" description="Helical" evidence="10">
    <location>
        <begin position="39"/>
        <end position="57"/>
    </location>
</feature>
<evidence type="ECO:0000259" key="11">
    <source>
        <dbReference type="Pfam" id="PF25994"/>
    </source>
</evidence>
<dbReference type="InterPro" id="IPR058982">
    <property type="entry name" value="Beta-barrel_AprE"/>
</dbReference>
<evidence type="ECO:0000256" key="7">
    <source>
        <dbReference type="ARBA" id="ARBA00022989"/>
    </source>
</evidence>
<comment type="subcellular location">
    <subcellularLocation>
        <location evidence="1">Cell inner membrane</location>
        <topology evidence="1">Single-pass membrane protein</topology>
    </subcellularLocation>
</comment>
<name>A0A4P6HM91_9BACT</name>
<feature type="domain" description="AprE-like beta-barrel" evidence="12">
    <location>
        <begin position="337"/>
        <end position="428"/>
    </location>
</feature>
<keyword evidence="14" id="KW-1185">Reference proteome</keyword>
<dbReference type="GO" id="GO:0015031">
    <property type="term" value="P:protein transport"/>
    <property type="evidence" value="ECO:0007669"/>
    <property type="project" value="InterPro"/>
</dbReference>
<evidence type="ECO:0000313" key="13">
    <source>
        <dbReference type="EMBL" id="QAZ68333.1"/>
    </source>
</evidence>
<dbReference type="Pfam" id="PF25994">
    <property type="entry name" value="HH_AprE"/>
    <property type="match status" value="1"/>
</dbReference>
<dbReference type="GO" id="GO:0005886">
    <property type="term" value="C:plasma membrane"/>
    <property type="evidence" value="ECO:0007669"/>
    <property type="project" value="UniProtKB-SubCell"/>
</dbReference>